<comment type="caution">
    <text evidence="3">The sequence shown here is derived from an EMBL/GenBank/DDBJ whole genome shotgun (WGS) entry which is preliminary data.</text>
</comment>
<proteinExistence type="predicted"/>
<gene>
    <name evidence="3" type="ORF">CM19_02945</name>
</gene>
<dbReference type="GO" id="GO:0008902">
    <property type="term" value="F:hydroxymethylpyrimidine kinase activity"/>
    <property type="evidence" value="ECO:0007669"/>
    <property type="project" value="TreeGrafter"/>
</dbReference>
<feature type="domain" description="Thiamine-phosphate synthase ThiN" evidence="2">
    <location>
        <begin position="271"/>
        <end position="436"/>
    </location>
</feature>
<name>A0A031LQZ8_9CREN</name>
<dbReference type="AlphaFoldDB" id="A0A031LQZ8"/>
<dbReference type="STRING" id="1160895.CM19_02945"/>
<dbReference type="Gene3D" id="3.40.1190.20">
    <property type="match status" value="1"/>
</dbReference>
<evidence type="ECO:0000313" key="3">
    <source>
        <dbReference type="EMBL" id="EZQ10807.1"/>
    </source>
</evidence>
<accession>A0A031LQZ8</accession>
<evidence type="ECO:0000313" key="4">
    <source>
        <dbReference type="Proteomes" id="UP000024332"/>
    </source>
</evidence>
<dbReference type="InterPro" id="IPR029056">
    <property type="entry name" value="Ribokinase-like"/>
</dbReference>
<keyword evidence="4" id="KW-1185">Reference proteome</keyword>
<evidence type="ECO:0000259" key="1">
    <source>
        <dbReference type="Pfam" id="PF08543"/>
    </source>
</evidence>
<sequence>MNKPVGLSIAGIDTGNGAGSETDVKTFESRGVHGVLAPTAITAQNTMGIFGIIPVDPLFLSKEIEIIFQDFEVKITKIGMVYNSHQFKVIEDKVSSNIVVDPVIHAKDGTQLINDLDDYKRIILKKATVLTPNAIEASFLSRMNISSLEDALHACKKIRDEFGIEYVIVKGGHISSDYSFDVLCNGKEVVKAGYPRLNVKDTHGTGSVFSTVIAAEIAKGKSVENAFFEARRVLQDAILHGLNIGKGIGPIDPLVSLEKKSFKFSVIEEMIKFGDFIEGLQRFWTLIPEVQSNFAHSIPPQYVDGINDIATYRGRISKSWNNKVKVGFPAVFGNPTHTARMLLSIINFKENANSLINLRFDENILKIFKDIGYETIEINREKEPQHGEGKTMQWIIQYIKENYGRVPQIIFDRGMKGKEAMIRFWTSDIEEMMDSLKLVCNNI</sequence>
<dbReference type="Pfam" id="PF08543">
    <property type="entry name" value="Phos_pyr_kin"/>
    <property type="match status" value="1"/>
</dbReference>
<dbReference type="GO" id="GO:0008972">
    <property type="term" value="F:phosphomethylpyrimidine kinase activity"/>
    <property type="evidence" value="ECO:0007669"/>
    <property type="project" value="InterPro"/>
</dbReference>
<organism evidence="3 4">
    <name type="scientific">Candidatus Acidianus copahuensis</name>
    <dbReference type="NCBI Taxonomy" id="1160895"/>
    <lineage>
        <taxon>Archaea</taxon>
        <taxon>Thermoproteota</taxon>
        <taxon>Thermoprotei</taxon>
        <taxon>Sulfolobales</taxon>
        <taxon>Sulfolobaceae</taxon>
        <taxon>Acidianus</taxon>
    </lineage>
</organism>
<reference evidence="3 4" key="1">
    <citation type="submission" date="2014-03" db="EMBL/GenBank/DDBJ databases">
        <title>Draft genome sequence of the novel thermoacidophilic archaea Acidianus copahuensis ALE1 strain, isolated from Copahue volcanic area in Neuquen Argentina.</title>
        <authorList>
            <person name="Urbieta M.S."/>
            <person name="Rascovan N."/>
            <person name="Castro C."/>
            <person name="Revale S."/>
            <person name="Giaveno M.A."/>
            <person name="Vazquez M.P."/>
            <person name="Donati E.R."/>
        </authorList>
    </citation>
    <scope>NUCLEOTIDE SEQUENCE [LARGE SCALE GENOMIC DNA]</scope>
    <source>
        <strain evidence="3 4">ALE1</strain>
    </source>
</reference>
<dbReference type="InterPro" id="IPR004399">
    <property type="entry name" value="HMP/HMP-P_kinase_dom"/>
</dbReference>
<dbReference type="GO" id="GO:0005829">
    <property type="term" value="C:cytosol"/>
    <property type="evidence" value="ECO:0007669"/>
    <property type="project" value="TreeGrafter"/>
</dbReference>
<dbReference type="CDD" id="cd01169">
    <property type="entry name" value="HMPP_kinase"/>
    <property type="match status" value="1"/>
</dbReference>
<dbReference type="InterPro" id="IPR013749">
    <property type="entry name" value="PM/HMP-P_kinase-1"/>
</dbReference>
<dbReference type="OrthoDB" id="43786at2157"/>
<dbReference type="RefSeq" id="WP_048098909.1">
    <property type="nucleotide sequence ID" value="NZ_JFZT01000019.1"/>
</dbReference>
<dbReference type="InterPro" id="IPR036409">
    <property type="entry name" value="Aldolase_II/adducin_N_sf"/>
</dbReference>
<dbReference type="PANTHER" id="PTHR20858">
    <property type="entry name" value="PHOSPHOMETHYLPYRIMIDINE KINASE"/>
    <property type="match status" value="1"/>
</dbReference>
<keyword evidence="3" id="KW-0808">Transferase</keyword>
<keyword evidence="3" id="KW-0418">Kinase</keyword>
<dbReference type="EMBL" id="JFZT01000019">
    <property type="protein sequence ID" value="EZQ10807.1"/>
    <property type="molecule type" value="Genomic_DNA"/>
</dbReference>
<dbReference type="Proteomes" id="UP000024332">
    <property type="component" value="Unassembled WGS sequence"/>
</dbReference>
<dbReference type="Pfam" id="PF10120">
    <property type="entry name" value="ThiN"/>
    <property type="match status" value="1"/>
</dbReference>
<dbReference type="InterPro" id="IPR019293">
    <property type="entry name" value="ThiN"/>
</dbReference>
<dbReference type="SUPFAM" id="SSF53613">
    <property type="entry name" value="Ribokinase-like"/>
    <property type="match status" value="1"/>
</dbReference>
<dbReference type="SUPFAM" id="SSF53639">
    <property type="entry name" value="AraD/HMP-PK domain-like"/>
    <property type="match status" value="1"/>
</dbReference>
<feature type="domain" description="Pyridoxamine kinase/Phosphomethylpyrimidine kinase" evidence="1">
    <location>
        <begin position="13"/>
        <end position="252"/>
    </location>
</feature>
<protein>
    <submittedName>
        <fullName evidence="3">Phosphomethylpyrimidine kinase</fullName>
    </submittedName>
</protein>
<evidence type="ECO:0000259" key="2">
    <source>
        <dbReference type="Pfam" id="PF10120"/>
    </source>
</evidence>
<dbReference type="GO" id="GO:0009228">
    <property type="term" value="P:thiamine biosynthetic process"/>
    <property type="evidence" value="ECO:0007669"/>
    <property type="project" value="InterPro"/>
</dbReference>
<dbReference type="NCBIfam" id="TIGR00097">
    <property type="entry name" value="HMP-P_kinase"/>
    <property type="match status" value="1"/>
</dbReference>
<dbReference type="PANTHER" id="PTHR20858:SF17">
    <property type="entry name" value="HYDROXYMETHYLPYRIMIDINE_PHOSPHOMETHYLPYRIMIDINE KINASE THI20-RELATED"/>
    <property type="match status" value="1"/>
</dbReference>
<dbReference type="Gene3D" id="3.40.225.10">
    <property type="entry name" value="Class II aldolase/adducin N-terminal domain"/>
    <property type="match status" value="1"/>
</dbReference>